<feature type="region of interest" description="Disordered" evidence="1">
    <location>
        <begin position="648"/>
        <end position="679"/>
    </location>
</feature>
<feature type="compositionally biased region" description="Basic and acidic residues" evidence="1">
    <location>
        <begin position="518"/>
        <end position="550"/>
    </location>
</feature>
<sequence>MKEDCPSSSSCISPEEEEVYGDVLELLRHPRPDICHQALHAAVQCSSQSSFLTYLRQCTRKKQENEDLSDGGVASSVRKDAKIFVRRVLGLLGSEVDEGALSAAAVEILINLSADDVLADYILTPAFHTVDRVVDNLYEQQRKKVPEHPGISLMLLLNLSRRPQGSQRLLDTQHSVPGFNATRLIPLLGDAALNRKDDRYWKEEGFFLLSIFQNLSSLEEGRSTFVESGSSGTSSLVLSRLLSLFPLVPPSCHTPLVRFCLNCCLDKSLHPTISSQLPSPTCSTYVRNTRHGLKTQKEGTIAEAGSMVNGDVSPGPTACDKMCVEEESRSSRITVNTDANEGQCKNKEEAAQSSLATPGEKGELEGDTSKRDEQNGDVDERILLSDSVATSASSIDQSFPVNQRNSAVCTAVVDACTFEKRPACSIILSLCCFLYPSLEHVDKRAYPDTGDKSVKTSYSLPAISDKDGARKGLTGKGEEKEDEKEKGMSTREEEKREDPCCGDARGNDSTDNGEEPTNEGRKQKGEAESPRDEDRSRTQQNETRNREKFERKDNEEVLRLRFLHPFVNREAYGPSVGSVLTRKLIIDCFTALASTPTGRNALREAGVYEVLRCVHLLEEENSVVKEGIEEIVHLLVYSEEELKEQDRQLLASSKSNKTAEGQQASLEDSSVKAITSSAT</sequence>
<evidence type="ECO:0000256" key="1">
    <source>
        <dbReference type="SAM" id="MobiDB-lite"/>
    </source>
</evidence>
<feature type="domain" description="Protein HGH1 N-terminal" evidence="2">
    <location>
        <begin position="152"/>
        <end position="275"/>
    </location>
</feature>
<comment type="caution">
    <text evidence="4">The sequence shown here is derived from an EMBL/GenBank/DDBJ whole genome shotgun (WGS) entry which is preliminary data.</text>
</comment>
<dbReference type="OrthoDB" id="338814at2759"/>
<dbReference type="InterPro" id="IPR039717">
    <property type="entry name" value="Hgh1"/>
</dbReference>
<dbReference type="PANTHER" id="PTHR13387:SF9">
    <property type="entry name" value="PROTEIN HGH1 HOMOLOG"/>
    <property type="match status" value="1"/>
</dbReference>
<evidence type="ECO:0000313" key="4">
    <source>
        <dbReference type="EMBL" id="PHJ25151.1"/>
    </source>
</evidence>
<reference evidence="4 5" key="1">
    <citation type="journal article" date="2017" name="Int. J. Parasitol.">
        <title>The genome of the protozoan parasite Cystoisospora suis and a reverse vaccinology approach to identify vaccine candidates.</title>
        <authorList>
            <person name="Palmieri N."/>
            <person name="Shrestha A."/>
            <person name="Ruttkowski B."/>
            <person name="Beck T."/>
            <person name="Vogl C."/>
            <person name="Tomley F."/>
            <person name="Blake D.P."/>
            <person name="Joachim A."/>
        </authorList>
    </citation>
    <scope>NUCLEOTIDE SEQUENCE [LARGE SCALE GENOMIC DNA]</scope>
    <source>
        <strain evidence="4 5">Wien I</strain>
    </source>
</reference>
<feature type="compositionally biased region" description="Basic and acidic residues" evidence="1">
    <location>
        <begin position="444"/>
        <end position="454"/>
    </location>
</feature>
<proteinExistence type="predicted"/>
<name>A0A2C6KMA4_9APIC</name>
<feature type="domain" description="Protein HGH1 C-terminal" evidence="3">
    <location>
        <begin position="590"/>
        <end position="641"/>
    </location>
</feature>
<evidence type="ECO:0008006" key="6">
    <source>
        <dbReference type="Google" id="ProtNLM"/>
    </source>
</evidence>
<dbReference type="PANTHER" id="PTHR13387">
    <property type="entry name" value="PROTEIN HGH1 HOMOLOG"/>
    <property type="match status" value="1"/>
</dbReference>
<feature type="compositionally biased region" description="Polar residues" evidence="1">
    <location>
        <begin position="650"/>
        <end position="679"/>
    </location>
</feature>
<dbReference type="GeneID" id="94424420"/>
<dbReference type="EMBL" id="MIGC01000392">
    <property type="protein sequence ID" value="PHJ25151.1"/>
    <property type="molecule type" value="Genomic_DNA"/>
</dbReference>
<dbReference type="Proteomes" id="UP000221165">
    <property type="component" value="Unassembled WGS sequence"/>
</dbReference>
<feature type="compositionally biased region" description="Basic and acidic residues" evidence="1">
    <location>
        <begin position="360"/>
        <end position="378"/>
    </location>
</feature>
<dbReference type="RefSeq" id="XP_067926823.1">
    <property type="nucleotide sequence ID" value="XM_068061209.1"/>
</dbReference>
<dbReference type="VEuPathDB" id="ToxoDB:CSUI_001003"/>
<dbReference type="AlphaFoldDB" id="A0A2C6KMA4"/>
<evidence type="ECO:0000259" key="2">
    <source>
        <dbReference type="Pfam" id="PF04063"/>
    </source>
</evidence>
<dbReference type="Pfam" id="PF04064">
    <property type="entry name" value="DUF384"/>
    <property type="match status" value="1"/>
</dbReference>
<dbReference type="InterPro" id="IPR007206">
    <property type="entry name" value="Protein_HGH1_C"/>
</dbReference>
<feature type="region of interest" description="Disordered" evidence="1">
    <location>
        <begin position="444"/>
        <end position="550"/>
    </location>
</feature>
<keyword evidence="5" id="KW-1185">Reference proteome</keyword>
<gene>
    <name evidence="4" type="ORF">CSUI_001003</name>
</gene>
<evidence type="ECO:0000313" key="5">
    <source>
        <dbReference type="Proteomes" id="UP000221165"/>
    </source>
</evidence>
<feature type="region of interest" description="Disordered" evidence="1">
    <location>
        <begin position="330"/>
        <end position="378"/>
    </location>
</feature>
<evidence type="ECO:0000259" key="3">
    <source>
        <dbReference type="Pfam" id="PF04064"/>
    </source>
</evidence>
<feature type="compositionally biased region" description="Basic and acidic residues" evidence="1">
    <location>
        <begin position="464"/>
        <end position="499"/>
    </location>
</feature>
<dbReference type="InterPro" id="IPR007205">
    <property type="entry name" value="Protein_HGH1_N"/>
</dbReference>
<feature type="compositionally biased region" description="Polar residues" evidence="1">
    <location>
        <begin position="331"/>
        <end position="340"/>
    </location>
</feature>
<protein>
    <recommendedName>
        <fullName evidence="6">Protein HGH1 C-terminal domain-containing protein</fullName>
    </recommendedName>
</protein>
<organism evidence="4 5">
    <name type="scientific">Cystoisospora suis</name>
    <dbReference type="NCBI Taxonomy" id="483139"/>
    <lineage>
        <taxon>Eukaryota</taxon>
        <taxon>Sar</taxon>
        <taxon>Alveolata</taxon>
        <taxon>Apicomplexa</taxon>
        <taxon>Conoidasida</taxon>
        <taxon>Coccidia</taxon>
        <taxon>Eucoccidiorida</taxon>
        <taxon>Eimeriorina</taxon>
        <taxon>Sarcocystidae</taxon>
        <taxon>Cystoisospora</taxon>
    </lineage>
</organism>
<accession>A0A2C6KMA4</accession>
<dbReference type="Pfam" id="PF04063">
    <property type="entry name" value="DUF383"/>
    <property type="match status" value="1"/>
</dbReference>